<evidence type="ECO:0000313" key="3">
    <source>
        <dbReference type="EMBL" id="TXG73781.1"/>
    </source>
</evidence>
<dbReference type="PANTHER" id="PTHR37610">
    <property type="entry name" value="CCHC-TYPE DOMAIN-CONTAINING PROTEIN"/>
    <property type="match status" value="1"/>
</dbReference>
<dbReference type="InterPro" id="IPR029472">
    <property type="entry name" value="Copia-like_N"/>
</dbReference>
<comment type="caution">
    <text evidence="3">The sequence shown here is derived from an EMBL/GenBank/DDBJ whole genome shotgun (WGS) entry which is preliminary data.</text>
</comment>
<dbReference type="Proteomes" id="UP000323000">
    <property type="component" value="Chromosome 1"/>
</dbReference>
<evidence type="ECO:0000259" key="2">
    <source>
        <dbReference type="Pfam" id="PF14244"/>
    </source>
</evidence>
<feature type="compositionally biased region" description="Polar residues" evidence="1">
    <location>
        <begin position="334"/>
        <end position="345"/>
    </location>
</feature>
<gene>
    <name evidence="3" type="ORF">EZV62_002360</name>
</gene>
<feature type="region of interest" description="Disordered" evidence="1">
    <location>
        <begin position="324"/>
        <end position="358"/>
    </location>
</feature>
<dbReference type="Pfam" id="PF14244">
    <property type="entry name" value="Retrotran_gag_3"/>
    <property type="match status" value="1"/>
</dbReference>
<dbReference type="AlphaFoldDB" id="A0A5C7IWV8"/>
<evidence type="ECO:0000256" key="1">
    <source>
        <dbReference type="SAM" id="MobiDB-lite"/>
    </source>
</evidence>
<proteinExistence type="predicted"/>
<reference evidence="4" key="1">
    <citation type="journal article" date="2019" name="Gigascience">
        <title>De novo genome assembly of the endangered Acer yangbiense, a plant species with extremely small populations endemic to Yunnan Province, China.</title>
        <authorList>
            <person name="Yang J."/>
            <person name="Wariss H.M."/>
            <person name="Tao L."/>
            <person name="Zhang R."/>
            <person name="Yun Q."/>
            <person name="Hollingsworth P."/>
            <person name="Dao Z."/>
            <person name="Luo G."/>
            <person name="Guo H."/>
            <person name="Ma Y."/>
            <person name="Sun W."/>
        </authorList>
    </citation>
    <scope>NUCLEOTIDE SEQUENCE [LARGE SCALE GENOMIC DNA]</scope>
    <source>
        <strain evidence="4">cv. Malutang</strain>
    </source>
</reference>
<sequence length="396" mass="45321">MAREDTNQKNSESKPTSYTDNYSDLDHPYYLHHSDHLGAVLVKTPLSTDNYGNWSRQIKTTLNAKNKTGFIDGSLEPPSELVKPTEFNCWKRCNDMVLSWIINSLEPEIVNSVIYTDSAHELWINLSERLSGINAPRIFQIEREIATLTQGQMSITSYYTKLKGYWDELSSYNKIDTCTSGKYCGATKSVMNCEELQHLMQFLMGLDESYAGTRSNILLMMPLPTTRKAYILLLQDEKQHQVATISTDTSESMAMFSASNNNNMKNNTARQMSSYRPFSSTNTRHISRNNQREPQHCVYCNGNTHNVENCYFLKGFPPRHKWHDREPLFPPPRSNNSGCTYQGRTNQSNQSSIRQQSSANTIQYIEPPSHQLQSIAPHFSLDQFFTLKHVHQISGS</sequence>
<dbReference type="PANTHER" id="PTHR37610:SF97">
    <property type="entry name" value="RETROTRANSPOSON GAG DOMAIN-CONTAINING PROTEIN"/>
    <property type="match status" value="1"/>
</dbReference>
<organism evidence="3 4">
    <name type="scientific">Acer yangbiense</name>
    <dbReference type="NCBI Taxonomy" id="1000413"/>
    <lineage>
        <taxon>Eukaryota</taxon>
        <taxon>Viridiplantae</taxon>
        <taxon>Streptophyta</taxon>
        <taxon>Embryophyta</taxon>
        <taxon>Tracheophyta</taxon>
        <taxon>Spermatophyta</taxon>
        <taxon>Magnoliopsida</taxon>
        <taxon>eudicotyledons</taxon>
        <taxon>Gunneridae</taxon>
        <taxon>Pentapetalae</taxon>
        <taxon>rosids</taxon>
        <taxon>malvids</taxon>
        <taxon>Sapindales</taxon>
        <taxon>Sapindaceae</taxon>
        <taxon>Hippocastanoideae</taxon>
        <taxon>Acereae</taxon>
        <taxon>Acer</taxon>
    </lineage>
</organism>
<dbReference type="EMBL" id="VAHF01000001">
    <property type="protein sequence ID" value="TXG73781.1"/>
    <property type="molecule type" value="Genomic_DNA"/>
</dbReference>
<protein>
    <recommendedName>
        <fullName evidence="2">Retrotransposon Copia-like N-terminal domain-containing protein</fullName>
    </recommendedName>
</protein>
<keyword evidence="4" id="KW-1185">Reference proteome</keyword>
<dbReference type="OrthoDB" id="5544992at2759"/>
<feature type="compositionally biased region" description="Low complexity" evidence="1">
    <location>
        <begin position="346"/>
        <end position="358"/>
    </location>
</feature>
<evidence type="ECO:0000313" key="4">
    <source>
        <dbReference type="Proteomes" id="UP000323000"/>
    </source>
</evidence>
<name>A0A5C7IWV8_9ROSI</name>
<feature type="domain" description="Retrotransposon Copia-like N-terminal" evidence="2">
    <location>
        <begin position="32"/>
        <end position="78"/>
    </location>
</feature>
<accession>A0A5C7IWV8</accession>